<keyword evidence="9" id="KW-1053">Target membrane</keyword>
<dbReference type="GO" id="GO:0006887">
    <property type="term" value="P:exocytosis"/>
    <property type="evidence" value="ECO:0007669"/>
    <property type="project" value="UniProtKB-KW"/>
</dbReference>
<keyword evidence="6" id="KW-0547">Nucleotide-binding</keyword>
<dbReference type="Pfam" id="PF00023">
    <property type="entry name" value="Ank"/>
    <property type="match status" value="1"/>
</dbReference>
<dbReference type="SUPFAM" id="SSF52540">
    <property type="entry name" value="P-loop containing nucleoside triphosphate hydrolases"/>
    <property type="match status" value="1"/>
</dbReference>
<dbReference type="OrthoDB" id="6414023at2759"/>
<dbReference type="InterPro" id="IPR002110">
    <property type="entry name" value="Ankyrin_rpt"/>
</dbReference>
<dbReference type="InterPro" id="IPR027417">
    <property type="entry name" value="P-loop_NTPase"/>
</dbReference>
<evidence type="ECO:0000256" key="8">
    <source>
        <dbReference type="ARBA" id="ARBA00023043"/>
    </source>
</evidence>
<feature type="repeat" description="ANK" evidence="10">
    <location>
        <begin position="307"/>
        <end position="339"/>
    </location>
</feature>
<dbReference type="InterPro" id="IPR020859">
    <property type="entry name" value="ROC"/>
</dbReference>
<dbReference type="SUPFAM" id="SSF47986">
    <property type="entry name" value="DEATH domain"/>
    <property type="match status" value="1"/>
</dbReference>
<feature type="region of interest" description="Disordered" evidence="11">
    <location>
        <begin position="447"/>
        <end position="488"/>
    </location>
</feature>
<dbReference type="Gene3D" id="1.25.40.20">
    <property type="entry name" value="Ankyrin repeat-containing domain"/>
    <property type="match status" value="4"/>
</dbReference>
<organism evidence="13 14">
    <name type="scientific">Tetranychus urticae</name>
    <name type="common">Two-spotted spider mite</name>
    <dbReference type="NCBI Taxonomy" id="32264"/>
    <lineage>
        <taxon>Eukaryota</taxon>
        <taxon>Metazoa</taxon>
        <taxon>Ecdysozoa</taxon>
        <taxon>Arthropoda</taxon>
        <taxon>Chelicerata</taxon>
        <taxon>Arachnida</taxon>
        <taxon>Acari</taxon>
        <taxon>Acariformes</taxon>
        <taxon>Trombidiformes</taxon>
        <taxon>Prostigmata</taxon>
        <taxon>Eleutherengona</taxon>
        <taxon>Raphignathae</taxon>
        <taxon>Tetranychoidea</taxon>
        <taxon>Tetranychidae</taxon>
        <taxon>Tetranychus</taxon>
    </lineage>
</organism>
<dbReference type="GO" id="GO:0000166">
    <property type="term" value="F:nucleotide binding"/>
    <property type="evidence" value="ECO:0007669"/>
    <property type="project" value="UniProtKB-KW"/>
</dbReference>
<dbReference type="CDD" id="cd08782">
    <property type="entry name" value="Death_DAPK1"/>
    <property type="match status" value="1"/>
</dbReference>
<keyword evidence="9" id="KW-0472">Membrane</keyword>
<dbReference type="eggNOG" id="KOG0032">
    <property type="taxonomic scope" value="Eukaryota"/>
</dbReference>
<accession>T1K9M8</accession>
<gene>
    <name evidence="13" type="primary">107361778</name>
</gene>
<dbReference type="Gene3D" id="1.10.533.10">
    <property type="entry name" value="Death Domain, Fas"/>
    <property type="match status" value="1"/>
</dbReference>
<evidence type="ECO:0000256" key="10">
    <source>
        <dbReference type="PROSITE-ProRule" id="PRU00023"/>
    </source>
</evidence>
<evidence type="ECO:0000313" key="13">
    <source>
        <dbReference type="EnsemblMetazoa" id="tetur07g05510.1"/>
    </source>
</evidence>
<dbReference type="GO" id="GO:0044231">
    <property type="term" value="C:host cell presynaptic membrane"/>
    <property type="evidence" value="ECO:0007669"/>
    <property type="project" value="UniProtKB-KW"/>
</dbReference>
<keyword evidence="3" id="KW-0268">Exocytosis</keyword>
<dbReference type="Pfam" id="PF00531">
    <property type="entry name" value="Death"/>
    <property type="match status" value="1"/>
</dbReference>
<dbReference type="Proteomes" id="UP000015104">
    <property type="component" value="Unassembled WGS sequence"/>
</dbReference>
<keyword evidence="7" id="KW-0528">Neurotoxin</keyword>
<dbReference type="EMBL" id="CAEY01001892">
    <property type="status" value="NOT_ANNOTATED_CDS"/>
    <property type="molecule type" value="Genomic_DNA"/>
</dbReference>
<evidence type="ECO:0000256" key="7">
    <source>
        <dbReference type="ARBA" id="ARBA00023028"/>
    </source>
</evidence>
<name>T1K9M8_TETUR</name>
<feature type="repeat" description="ANK" evidence="10">
    <location>
        <begin position="241"/>
        <end position="273"/>
    </location>
</feature>
<evidence type="ECO:0000256" key="3">
    <source>
        <dbReference type="ARBA" id="ARBA00022483"/>
    </source>
</evidence>
<dbReference type="STRING" id="32264.T1K9M8"/>
<keyword evidence="8 10" id="KW-0040">ANK repeat</keyword>
<keyword evidence="7" id="KW-0638">Presynaptic neurotoxin</keyword>
<feature type="repeat" description="ANK" evidence="10">
    <location>
        <begin position="175"/>
        <end position="207"/>
    </location>
</feature>
<dbReference type="GO" id="GO:0044218">
    <property type="term" value="C:other organism cell membrane"/>
    <property type="evidence" value="ECO:0007669"/>
    <property type="project" value="UniProtKB-KW"/>
</dbReference>
<evidence type="ECO:0000256" key="1">
    <source>
        <dbReference type="ARBA" id="ARBA00001946"/>
    </source>
</evidence>
<feature type="region of interest" description="Disordered" evidence="11">
    <location>
        <begin position="896"/>
        <end position="919"/>
    </location>
</feature>
<keyword evidence="7" id="KW-0800">Toxin</keyword>
<evidence type="ECO:0000256" key="11">
    <source>
        <dbReference type="SAM" id="MobiDB-lite"/>
    </source>
</evidence>
<dbReference type="Pfam" id="PF12796">
    <property type="entry name" value="Ank_2"/>
    <property type="match status" value="3"/>
</dbReference>
<dbReference type="HOGENOM" id="CLU_002849_0_0_1"/>
<feature type="region of interest" description="Disordered" evidence="11">
    <location>
        <begin position="1362"/>
        <end position="1385"/>
    </location>
</feature>
<dbReference type="InterPro" id="IPR036770">
    <property type="entry name" value="Ankyrin_rpt-contain_sf"/>
</dbReference>
<dbReference type="PROSITE" id="PS50297">
    <property type="entry name" value="ANK_REP_REGION"/>
    <property type="match status" value="7"/>
</dbReference>
<feature type="domain" description="Roc" evidence="12">
    <location>
        <begin position="379"/>
        <end position="715"/>
    </location>
</feature>
<dbReference type="InterPro" id="IPR000488">
    <property type="entry name" value="Death_dom"/>
</dbReference>
<keyword evidence="4" id="KW-1052">Target cell membrane</keyword>
<keyword evidence="14" id="KW-1185">Reference proteome</keyword>
<reference evidence="13" key="2">
    <citation type="submission" date="2015-06" db="UniProtKB">
        <authorList>
            <consortium name="EnsemblMetazoa"/>
        </authorList>
    </citation>
    <scope>IDENTIFICATION</scope>
</reference>
<dbReference type="SUPFAM" id="SSF48403">
    <property type="entry name" value="Ankyrin repeat"/>
    <property type="match status" value="1"/>
</dbReference>
<dbReference type="PROSITE" id="PS50088">
    <property type="entry name" value="ANK_REPEAT"/>
    <property type="match status" value="7"/>
</dbReference>
<evidence type="ECO:0000256" key="5">
    <source>
        <dbReference type="ARBA" id="ARBA00022737"/>
    </source>
</evidence>
<keyword evidence="5" id="KW-0677">Repeat</keyword>
<evidence type="ECO:0000313" key="14">
    <source>
        <dbReference type="Proteomes" id="UP000015104"/>
    </source>
</evidence>
<evidence type="ECO:0000256" key="4">
    <source>
        <dbReference type="ARBA" id="ARBA00022537"/>
    </source>
</evidence>
<sequence>MDKHSNISRDSLTNEDTVYFDQETTNDDSDFTVVSTLQDENFVLAALFGAVEEGNLNGLQELVNMSKIDINQANTHGETVVHIAAGLGQLEILKLLIKKGADFTLVDNHGDSAIYWAARQGHTQVIRYLYEKGLNVDSKNKAGETAVHVAARYGHADAIEQLCKCGANVNVADDHGETALHIAVWHGFPRIVHVLGEVGAHANVKNKEDETALHCAAARGHIESVRCLLEIGVDLNLLDKNGCTALHLSLRRHHIVVALMLINGGANFEIADSIGERAIHIVAREGLLSVCQSLCSLNCSVNVCNKSGLYPIHLAAKNGHIEIVRTLCLTSCTIDQKNRDGITAEISALAQGYKDIADLLVSIKNETIRSDYIQSLMPSGEPLTRVKLKLLGHSGVGKTTLVESLKCGYFSSWFRRSSRGVTTVAASAVVASLPSIGKRSVLSKNSMSSSKSSLDASPPLTPTTATSSSSSSAGSSSNGSSSSATSGIGSSTSSIATSSIAYGNGKHSTHGSIGAANGINGHFHGSFEFCSSLHHENSTRGIDVSTISPSGVGDLSVWDFSGCESYLQIYDHFLAETNCVHAILFRACDRLDIQMNQVLYWLHFLQSRLPVVEPLAFGGKSQFPAKVILIATHADLLPSRPNFHAYPAANNCSSTASSPTDYVNREVATVYQVVMEKFSNIFDIHDQVLIMDSHAVGSQAMKQFKNYLSIVKNKILEILPPSSGLLESVMSALNHWRKALSNFPILTYNQLVSMIREQINPLTGEEHVNQIVRQLVSIGEIFYLKSKNDQDLIVLCPKWLTSTVIGNLLCEDQILKSPISGRYTVDEIQDLFPSMDALDLLQVLESLSLCTQCDSEGDFMSKGEHKNIEYEFPYFIKQERPESPLLIADSLEEHHHHRDHHINSSSPGPPAEGLESNNPNNTLMAGIRLQCDPDTPSGTLLTCLFPRLQTILRSLVQENNDIDNSLKLEQFCNTVKLHFGPLTATLMPAILSCSLQYEAIELRVVGPRSKPLDAFHFFYDLLSLIESSIGSMAPALLIHRHYMSPTELAKHKLHPLTYSPSQLIDVALRSSRPLEESLSLTESSVLTTSLISSVSSSCSSSVSPSSETGRCTGVGERLADVISFGCNNLNFDMDSPSTATTTSTNSAPTTLATNLAFAKSRDSYEFELRLNQTSGTCIPTVPPSSSSIKSSSPSHHLFQPQFYQLPMTTSIISSSVILPTINSNSSSGSSAATAFGPVSLNPTLVGELHINNLPVVTKQRLCALLDPPESMGKDWCMLGIKLGLTDKLPKLDPGNNTAISPTWRVLDECCRNPSCTISVLVAKLQELSRLDAVNLVLSSVPILKVFPLFSNMDSACPPLSDDASSAPISTVTRSASQASSSNLSR</sequence>
<evidence type="ECO:0000259" key="12">
    <source>
        <dbReference type="PROSITE" id="PS51424"/>
    </source>
</evidence>
<comment type="cofactor">
    <cofactor evidence="1">
        <name>Mg(2+)</name>
        <dbReference type="ChEBI" id="CHEBI:18420"/>
    </cofactor>
</comment>
<dbReference type="InterPro" id="IPR011029">
    <property type="entry name" value="DEATH-like_dom_sf"/>
</dbReference>
<feature type="repeat" description="ANK" evidence="10">
    <location>
        <begin position="109"/>
        <end position="141"/>
    </location>
</feature>
<dbReference type="InterPro" id="IPR050776">
    <property type="entry name" value="Ank_Repeat/CDKN_Inhibitor"/>
</dbReference>
<protein>
    <recommendedName>
        <fullName evidence="12">Roc domain-containing protein</fullName>
    </recommendedName>
</protein>
<evidence type="ECO:0000256" key="9">
    <source>
        <dbReference type="ARBA" id="ARBA00023298"/>
    </source>
</evidence>
<dbReference type="EnsemblMetazoa" id="tetur07g05510.1">
    <property type="protein sequence ID" value="tetur07g05510.1"/>
    <property type="gene ID" value="tetur07g05510"/>
</dbReference>
<comment type="subcellular location">
    <subcellularLocation>
        <location evidence="2">Target cell membrane</location>
    </subcellularLocation>
</comment>
<dbReference type="SMART" id="SM00248">
    <property type="entry name" value="ANK"/>
    <property type="match status" value="10"/>
</dbReference>
<evidence type="ECO:0000256" key="2">
    <source>
        <dbReference type="ARBA" id="ARBA00004175"/>
    </source>
</evidence>
<dbReference type="Gene3D" id="3.40.50.300">
    <property type="entry name" value="P-loop containing nucleotide triphosphate hydrolases"/>
    <property type="match status" value="1"/>
</dbReference>
<feature type="repeat" description="ANK" evidence="10">
    <location>
        <begin position="208"/>
        <end position="240"/>
    </location>
</feature>
<reference evidence="14" key="1">
    <citation type="submission" date="2011-08" db="EMBL/GenBank/DDBJ databases">
        <authorList>
            <person name="Rombauts S."/>
        </authorList>
    </citation>
    <scope>NUCLEOTIDE SEQUENCE</scope>
    <source>
        <strain evidence="14">London</strain>
    </source>
</reference>
<dbReference type="PROSITE" id="PS51424">
    <property type="entry name" value="ROC"/>
    <property type="match status" value="1"/>
</dbReference>
<evidence type="ECO:0000256" key="6">
    <source>
        <dbReference type="ARBA" id="ARBA00022741"/>
    </source>
</evidence>
<proteinExistence type="predicted"/>
<dbReference type="GO" id="GO:0007165">
    <property type="term" value="P:signal transduction"/>
    <property type="evidence" value="ECO:0007669"/>
    <property type="project" value="InterPro"/>
</dbReference>
<feature type="repeat" description="ANK" evidence="10">
    <location>
        <begin position="142"/>
        <end position="174"/>
    </location>
</feature>
<dbReference type="PANTHER" id="PTHR24201">
    <property type="entry name" value="ANK_REP_REGION DOMAIN-CONTAINING PROTEIN"/>
    <property type="match status" value="1"/>
</dbReference>
<feature type="repeat" description="ANK" evidence="10">
    <location>
        <begin position="76"/>
        <end position="108"/>
    </location>
</feature>
<feature type="compositionally biased region" description="Low complexity" evidence="11">
    <location>
        <begin position="1369"/>
        <end position="1385"/>
    </location>
</feature>
<dbReference type="PANTHER" id="PTHR24201:SF15">
    <property type="entry name" value="ANKYRIN REPEAT DOMAIN-CONTAINING PROTEIN 66"/>
    <property type="match status" value="1"/>
</dbReference>